<name>A0A5S4UW51_9MICO</name>
<dbReference type="Pfam" id="PF12802">
    <property type="entry name" value="MarR_2"/>
    <property type="match status" value="1"/>
</dbReference>
<dbReference type="GO" id="GO:0006950">
    <property type="term" value="P:response to stress"/>
    <property type="evidence" value="ECO:0007669"/>
    <property type="project" value="TreeGrafter"/>
</dbReference>
<dbReference type="RefSeq" id="WP_148735201.1">
    <property type="nucleotide sequence ID" value="NZ_VSSB01000002.1"/>
</dbReference>
<dbReference type="PANTHER" id="PTHR33164">
    <property type="entry name" value="TRANSCRIPTIONAL REGULATOR, MARR FAMILY"/>
    <property type="match status" value="1"/>
</dbReference>
<accession>A0A5S4UW51</accession>
<dbReference type="EMBL" id="VSSB01000002">
    <property type="protein sequence ID" value="TYL51107.1"/>
    <property type="molecule type" value="Genomic_DNA"/>
</dbReference>
<dbReference type="InterPro" id="IPR039422">
    <property type="entry name" value="MarR/SlyA-like"/>
</dbReference>
<dbReference type="SUPFAM" id="SSF46785">
    <property type="entry name" value="Winged helix' DNA-binding domain"/>
    <property type="match status" value="1"/>
</dbReference>
<organism evidence="2 3">
    <name type="scientific">Agromyces mariniharenae</name>
    <dbReference type="NCBI Taxonomy" id="2604423"/>
    <lineage>
        <taxon>Bacteria</taxon>
        <taxon>Bacillati</taxon>
        <taxon>Actinomycetota</taxon>
        <taxon>Actinomycetes</taxon>
        <taxon>Micrococcales</taxon>
        <taxon>Microbacteriaceae</taxon>
        <taxon>Agromyces</taxon>
    </lineage>
</organism>
<dbReference type="Proteomes" id="UP000325243">
    <property type="component" value="Unassembled WGS sequence"/>
</dbReference>
<dbReference type="PANTHER" id="PTHR33164:SF106">
    <property type="entry name" value="TRANSCRIPTIONAL REGULATORY PROTEIN"/>
    <property type="match status" value="1"/>
</dbReference>
<proteinExistence type="predicted"/>
<sequence length="170" mass="19098">MPKGTTESRSDDHYWYGRVDESALEVLEAVRRHRAAEALMRRRMRDDMDMGDTDLAALRWLIREERDGRPATSAGLSRALGITTAATVKVVARLSEGGYIERTRHPSDRRVLLLGTLPGAHERVRKALGPMHERMLRLASSFDHAEREVIVRFLDGLVEVVDAAPDTDPA</sequence>
<dbReference type="PROSITE" id="PS50995">
    <property type="entry name" value="HTH_MARR_2"/>
    <property type="match status" value="1"/>
</dbReference>
<dbReference type="InterPro" id="IPR036390">
    <property type="entry name" value="WH_DNA-bd_sf"/>
</dbReference>
<dbReference type="InterPro" id="IPR036388">
    <property type="entry name" value="WH-like_DNA-bd_sf"/>
</dbReference>
<dbReference type="GO" id="GO:0003700">
    <property type="term" value="F:DNA-binding transcription factor activity"/>
    <property type="evidence" value="ECO:0007669"/>
    <property type="project" value="InterPro"/>
</dbReference>
<dbReference type="Gene3D" id="1.10.10.10">
    <property type="entry name" value="Winged helix-like DNA-binding domain superfamily/Winged helix DNA-binding domain"/>
    <property type="match status" value="1"/>
</dbReference>
<protein>
    <submittedName>
        <fullName evidence="2">MarR family transcriptional regulator</fullName>
    </submittedName>
</protein>
<gene>
    <name evidence="2" type="ORF">FYC51_18450</name>
</gene>
<evidence type="ECO:0000259" key="1">
    <source>
        <dbReference type="PROSITE" id="PS50995"/>
    </source>
</evidence>
<evidence type="ECO:0000313" key="2">
    <source>
        <dbReference type="EMBL" id="TYL51107.1"/>
    </source>
</evidence>
<reference evidence="2 3" key="1">
    <citation type="submission" date="2019-08" db="EMBL/GenBank/DDBJ databases">
        <authorList>
            <person name="Hu J."/>
        </authorList>
    </citation>
    <scope>NUCLEOTIDE SEQUENCE [LARGE SCALE GENOMIC DNA]</scope>
    <source>
        <strain evidence="2 3">NEAU-184</strain>
    </source>
</reference>
<comment type="caution">
    <text evidence="2">The sequence shown here is derived from an EMBL/GenBank/DDBJ whole genome shotgun (WGS) entry which is preliminary data.</text>
</comment>
<dbReference type="InterPro" id="IPR000835">
    <property type="entry name" value="HTH_MarR-typ"/>
</dbReference>
<keyword evidence="3" id="KW-1185">Reference proteome</keyword>
<dbReference type="SMART" id="SM00347">
    <property type="entry name" value="HTH_MARR"/>
    <property type="match status" value="1"/>
</dbReference>
<dbReference type="AlphaFoldDB" id="A0A5S4UW51"/>
<evidence type="ECO:0000313" key="3">
    <source>
        <dbReference type="Proteomes" id="UP000325243"/>
    </source>
</evidence>
<feature type="domain" description="HTH marR-type" evidence="1">
    <location>
        <begin position="20"/>
        <end position="159"/>
    </location>
</feature>